<evidence type="ECO:0000313" key="2">
    <source>
        <dbReference type="Ensembl" id="ENSORLP00015030172.1"/>
    </source>
</evidence>
<dbReference type="InterPro" id="IPR000477">
    <property type="entry name" value="RT_dom"/>
</dbReference>
<dbReference type="Pfam" id="PF03372">
    <property type="entry name" value="Exo_endo_phos"/>
    <property type="match status" value="1"/>
</dbReference>
<dbReference type="GO" id="GO:0003824">
    <property type="term" value="F:catalytic activity"/>
    <property type="evidence" value="ECO:0007669"/>
    <property type="project" value="InterPro"/>
</dbReference>
<dbReference type="InterPro" id="IPR005135">
    <property type="entry name" value="Endo/exonuclease/phosphatase"/>
</dbReference>
<dbReference type="Proteomes" id="UP000265200">
    <property type="component" value="Chromosome 4"/>
</dbReference>
<dbReference type="InterPro" id="IPR043502">
    <property type="entry name" value="DNA/RNA_pol_sf"/>
</dbReference>
<reference evidence="2" key="3">
    <citation type="submission" date="2025-08" db="UniProtKB">
        <authorList>
            <consortium name="Ensembl"/>
        </authorList>
    </citation>
    <scope>IDENTIFICATION</scope>
    <source>
        <strain evidence="2">HSOK</strain>
    </source>
</reference>
<reference evidence="2 3" key="2">
    <citation type="submission" date="2017-04" db="EMBL/GenBank/DDBJ databases">
        <title>CpG methylation of centromeres and impact of large insertions on vertebrate speciation.</title>
        <authorList>
            <person name="Ichikawa K."/>
            <person name="Yoshimura J."/>
            <person name="Morishita S."/>
        </authorList>
    </citation>
    <scope>NUCLEOTIDE SEQUENCE</scope>
    <source>
        <strain evidence="2 3">HSOK</strain>
    </source>
</reference>
<sequence length="1263" mass="147274">MMVDKTIRIISYNVNGMLNPIKRSKIFSKLKRERGQVVFLQETHLTEAEHEKLRRGGFKHIFYTSYKSGHRRGSAILISNQVQYEHISETKDKEGRYVMIIGRIEGSLVTLFSIYAPPGSDWQFYKKVFNIMSTESHGILISGGDMNIRLTKMDSSGSSLCHKKPLVNKINSVIKEIDIIDVWRELNSTSRDYTYYSAPQSTYSRIDYFFMFGKDRHRIQSCDIGTIDISDHAPVKMLININDKPKSTTWKLNLSVLNNAKIKEELGKEIEMYFEDNDNGEVSPTTVWDAYKAVLRGKIISLSSSLKKRKQDKLNQLTCQLKDLQKQHKIGAKHDNGTKIKKLQNEIDEIYSEEVKKKLVFLKQGYYEAGSKAMKLLAYKLRKQQKDNTITKIRHSRTEEIQYKPEDIQNCFEEYYKNLYAQPKLDNINEIGTFLESLDLPKVTQEQNKTLVAEITENEVKAAISRLKPQKTPGQDGFPAEWYKCFRAQLTPKLCKICNWVLQKGTIPSSWRDAIISVIPKEGKDKLDCKQYRPISVLNVDYKIFMSILARRIEKILPSLIHFDQTGFIHQRQTHDSLRRTLHIIWNIQQNKTQAMLMGLDAEKAFDTVRWTFLFKVLEKYGLHKILIQALQAVYNNPTARIKINGSLTKPFTLERSCRQGCPCSPLLFALFIEPLSQLIRQAKEITGVKIGGQEHKLSLFADDVLIYLTQPLKSLPILMSSLKEFGQLSGYRLNVQKTQILTLNFNPPKQLLNKYDLICTTDTMKYLGINLTQDITKLFDANYAPLNLKIKSDISRWTHLPFLNLSSRIDTIKMVILPRLMYLFQMLPIEIKDQQFIEWDKMISRYIWKGKRPRIRYKVMQLSKDKGGMALPTLKDYYYAAQIRPLVGLCDPQFRARWKEIEEGEHTEPPIQTKIADSKLTNNSDENPWLKISLKIWRKIAKNCSLEGAEKVLRWGAYDTDFIPNRTDSRFKIWRTTGVTAYCNLIKKGAVKSFEMCKKEYSLENRDFFRYLQIRHRLNGILAEGSGKLDNDILKVFITAYTSGGGRRIISKLYKGLQDSRHTNTHYVKSKWEREGRLHITEEEWENICKSQWRTTHSYSWREFGWKSIIRFFITPTQKRHQGVGTSCWRLCGSSEANHYHIFWDCPVLISFWQEIHKCLEMTFQETFPFNALALYLGTVTQHMQSAADQYLMRILLVGGKKALTRKWLQPDAPKVDDWYKTIHDIYVMERLTFAIKTQTDKGLRWWAKWVKYIGPLRPDLL</sequence>
<feature type="domain" description="Reverse transcriptase" evidence="1">
    <location>
        <begin position="500"/>
        <end position="772"/>
    </location>
</feature>
<dbReference type="InterPro" id="IPR036691">
    <property type="entry name" value="Endo/exonu/phosph_ase_sf"/>
</dbReference>
<reference evidence="2" key="4">
    <citation type="submission" date="2025-09" db="UniProtKB">
        <authorList>
            <consortium name="Ensembl"/>
        </authorList>
    </citation>
    <scope>IDENTIFICATION</scope>
    <source>
        <strain evidence="2">HSOK</strain>
    </source>
</reference>
<organism evidence="2 3">
    <name type="scientific">Oryzias latipes</name>
    <name type="common">Japanese rice fish</name>
    <name type="synonym">Japanese killifish</name>
    <dbReference type="NCBI Taxonomy" id="8090"/>
    <lineage>
        <taxon>Eukaryota</taxon>
        <taxon>Metazoa</taxon>
        <taxon>Chordata</taxon>
        <taxon>Craniata</taxon>
        <taxon>Vertebrata</taxon>
        <taxon>Euteleostomi</taxon>
        <taxon>Actinopterygii</taxon>
        <taxon>Neopterygii</taxon>
        <taxon>Teleostei</taxon>
        <taxon>Neoteleostei</taxon>
        <taxon>Acanthomorphata</taxon>
        <taxon>Ovalentaria</taxon>
        <taxon>Atherinomorphae</taxon>
        <taxon>Beloniformes</taxon>
        <taxon>Adrianichthyidae</taxon>
        <taxon>Oryziinae</taxon>
        <taxon>Oryzias</taxon>
    </lineage>
</organism>
<dbReference type="Gene3D" id="3.60.10.10">
    <property type="entry name" value="Endonuclease/exonuclease/phosphatase"/>
    <property type="match status" value="1"/>
</dbReference>
<evidence type="ECO:0000259" key="1">
    <source>
        <dbReference type="PROSITE" id="PS50878"/>
    </source>
</evidence>
<proteinExistence type="predicted"/>
<dbReference type="Ensembl" id="ENSORLT00015020059.1">
    <property type="protein sequence ID" value="ENSORLP00015030172.1"/>
    <property type="gene ID" value="ENSORLG00015013713.1"/>
</dbReference>
<dbReference type="SUPFAM" id="SSF56672">
    <property type="entry name" value="DNA/RNA polymerases"/>
    <property type="match status" value="1"/>
</dbReference>
<dbReference type="PANTHER" id="PTHR31635">
    <property type="entry name" value="REVERSE TRANSCRIPTASE DOMAIN-CONTAINING PROTEIN-RELATED"/>
    <property type="match status" value="1"/>
</dbReference>
<dbReference type="PROSITE" id="PS50878">
    <property type="entry name" value="RT_POL"/>
    <property type="match status" value="1"/>
</dbReference>
<dbReference type="PANTHER" id="PTHR31635:SF196">
    <property type="entry name" value="REVERSE TRANSCRIPTASE DOMAIN-CONTAINING PROTEIN-RELATED"/>
    <property type="match status" value="1"/>
</dbReference>
<name>A0A3P9JD07_ORYLA</name>
<reference key="1">
    <citation type="journal article" date="2007" name="Nature">
        <title>The medaka draft genome and insights into vertebrate genome evolution.</title>
        <authorList>
            <person name="Kasahara M."/>
            <person name="Naruse K."/>
            <person name="Sasaki S."/>
            <person name="Nakatani Y."/>
            <person name="Qu W."/>
            <person name="Ahsan B."/>
            <person name="Yamada T."/>
            <person name="Nagayasu Y."/>
            <person name="Doi K."/>
            <person name="Kasai Y."/>
            <person name="Jindo T."/>
            <person name="Kobayashi D."/>
            <person name="Shimada A."/>
            <person name="Toyoda A."/>
            <person name="Kuroki Y."/>
            <person name="Fujiyama A."/>
            <person name="Sasaki T."/>
            <person name="Shimizu A."/>
            <person name="Asakawa S."/>
            <person name="Shimizu N."/>
            <person name="Hashimoto S."/>
            <person name="Yang J."/>
            <person name="Lee Y."/>
            <person name="Matsushima K."/>
            <person name="Sugano S."/>
            <person name="Sakaizumi M."/>
            <person name="Narita T."/>
            <person name="Ohishi K."/>
            <person name="Haga S."/>
            <person name="Ohta F."/>
            <person name="Nomoto H."/>
            <person name="Nogata K."/>
            <person name="Morishita T."/>
            <person name="Endo T."/>
            <person name="Shin-I T."/>
            <person name="Takeda H."/>
            <person name="Morishita S."/>
            <person name="Kohara Y."/>
        </authorList>
    </citation>
    <scope>NUCLEOTIDE SEQUENCE [LARGE SCALE GENOMIC DNA]</scope>
    <source>
        <strain>Hd-rR</strain>
    </source>
</reference>
<dbReference type="CDD" id="cd01650">
    <property type="entry name" value="RT_nLTR_like"/>
    <property type="match status" value="1"/>
</dbReference>
<protein>
    <recommendedName>
        <fullName evidence="1">Reverse transcriptase domain-containing protein</fullName>
    </recommendedName>
</protein>
<dbReference type="SUPFAM" id="SSF56219">
    <property type="entry name" value="DNase I-like"/>
    <property type="match status" value="1"/>
</dbReference>
<dbReference type="CDD" id="cd09076">
    <property type="entry name" value="L1-EN"/>
    <property type="match status" value="1"/>
</dbReference>
<accession>A0A3P9JD07</accession>
<dbReference type="AlphaFoldDB" id="A0A3P9JD07"/>
<evidence type="ECO:0000313" key="3">
    <source>
        <dbReference type="Proteomes" id="UP000265200"/>
    </source>
</evidence>
<dbReference type="Pfam" id="PF00078">
    <property type="entry name" value="RVT_1"/>
    <property type="match status" value="1"/>
</dbReference>